<dbReference type="Proteomes" id="UP000027222">
    <property type="component" value="Unassembled WGS sequence"/>
</dbReference>
<reference evidence="2" key="1">
    <citation type="journal article" date="2014" name="Proc. Natl. Acad. Sci. U.S.A.">
        <title>Extensive sampling of basidiomycete genomes demonstrates inadequacy of the white-rot/brown-rot paradigm for wood decay fungi.</title>
        <authorList>
            <person name="Riley R."/>
            <person name="Salamov A.A."/>
            <person name="Brown D.W."/>
            <person name="Nagy L.G."/>
            <person name="Floudas D."/>
            <person name="Held B.W."/>
            <person name="Levasseur A."/>
            <person name="Lombard V."/>
            <person name="Morin E."/>
            <person name="Otillar R."/>
            <person name="Lindquist E.A."/>
            <person name="Sun H."/>
            <person name="LaButti K.M."/>
            <person name="Schmutz J."/>
            <person name="Jabbour D."/>
            <person name="Luo H."/>
            <person name="Baker S.E."/>
            <person name="Pisabarro A.G."/>
            <person name="Walton J.D."/>
            <person name="Blanchette R.A."/>
            <person name="Henrissat B."/>
            <person name="Martin F."/>
            <person name="Cullen D."/>
            <person name="Hibbett D.S."/>
            <person name="Grigoriev I.V."/>
        </authorList>
    </citation>
    <scope>NUCLEOTIDE SEQUENCE [LARGE SCALE GENOMIC DNA]</scope>
    <source>
        <strain evidence="2">CBS 339.88</strain>
    </source>
</reference>
<accession>A0A067SHT4</accession>
<organism evidence="1 2">
    <name type="scientific">Galerina marginata (strain CBS 339.88)</name>
    <dbReference type="NCBI Taxonomy" id="685588"/>
    <lineage>
        <taxon>Eukaryota</taxon>
        <taxon>Fungi</taxon>
        <taxon>Dikarya</taxon>
        <taxon>Basidiomycota</taxon>
        <taxon>Agaricomycotina</taxon>
        <taxon>Agaricomycetes</taxon>
        <taxon>Agaricomycetidae</taxon>
        <taxon>Agaricales</taxon>
        <taxon>Agaricineae</taxon>
        <taxon>Strophariaceae</taxon>
        <taxon>Galerina</taxon>
    </lineage>
</organism>
<evidence type="ECO:0000313" key="2">
    <source>
        <dbReference type="Proteomes" id="UP000027222"/>
    </source>
</evidence>
<gene>
    <name evidence="1" type="ORF">GALMADRAFT_214553</name>
</gene>
<proteinExistence type="predicted"/>
<dbReference type="AlphaFoldDB" id="A0A067SHT4"/>
<dbReference type="EMBL" id="KL142397">
    <property type="protein sequence ID" value="KDR70485.1"/>
    <property type="molecule type" value="Genomic_DNA"/>
</dbReference>
<sequence>MDAMIKTESRSSRKIGPREKGRRIVVGLPVNDKVTRDIEFPVDIPYLDFCDRIMAALGVDPASAVLGWKTSNKGKRAAAHELGKDLDMEHAFNTILNIQDNRYFGGETPSRYRR</sequence>
<name>A0A067SHT4_GALM3</name>
<dbReference type="OrthoDB" id="2677451at2759"/>
<dbReference type="HOGENOM" id="CLU_2121277_0_0_1"/>
<keyword evidence="2" id="KW-1185">Reference proteome</keyword>
<evidence type="ECO:0000313" key="1">
    <source>
        <dbReference type="EMBL" id="KDR70485.1"/>
    </source>
</evidence>
<protein>
    <submittedName>
        <fullName evidence="1">Uncharacterized protein</fullName>
    </submittedName>
</protein>